<feature type="repeat" description="ANK" evidence="3">
    <location>
        <begin position="424"/>
        <end position="456"/>
    </location>
</feature>
<dbReference type="SUPFAM" id="SSF48403">
    <property type="entry name" value="Ankyrin repeat"/>
    <property type="match status" value="1"/>
</dbReference>
<name>A0A812APD6_ACAPH</name>
<dbReference type="GO" id="GO:0009066">
    <property type="term" value="P:aspartate family amino acid metabolic process"/>
    <property type="evidence" value="ECO:0007669"/>
    <property type="project" value="UniProtKB-ARBA"/>
</dbReference>
<dbReference type="InterPro" id="IPR036770">
    <property type="entry name" value="Ankyrin_rpt-contain_sf"/>
</dbReference>
<dbReference type="InterPro" id="IPR041725">
    <property type="entry name" value="L-asparaginase_I"/>
</dbReference>
<dbReference type="InterPro" id="IPR036152">
    <property type="entry name" value="Asp/glu_Ase-like_sf"/>
</dbReference>
<dbReference type="Gene3D" id="1.25.40.20">
    <property type="entry name" value="Ankyrin repeat-containing domain"/>
    <property type="match status" value="2"/>
</dbReference>
<dbReference type="AlphaFoldDB" id="A0A812APD6"/>
<evidence type="ECO:0000313" key="8">
    <source>
        <dbReference type="Proteomes" id="UP000597762"/>
    </source>
</evidence>
<organism evidence="7 8">
    <name type="scientific">Acanthosepion pharaonis</name>
    <name type="common">Pharaoh cuttlefish</name>
    <name type="synonym">Sepia pharaonis</name>
    <dbReference type="NCBI Taxonomy" id="158019"/>
    <lineage>
        <taxon>Eukaryota</taxon>
        <taxon>Metazoa</taxon>
        <taxon>Spiralia</taxon>
        <taxon>Lophotrochozoa</taxon>
        <taxon>Mollusca</taxon>
        <taxon>Cephalopoda</taxon>
        <taxon>Coleoidea</taxon>
        <taxon>Decapodiformes</taxon>
        <taxon>Sepiida</taxon>
        <taxon>Sepiina</taxon>
        <taxon>Sepiidae</taxon>
        <taxon>Acanthosepion</taxon>
    </lineage>
</organism>
<dbReference type="InterPro" id="IPR006034">
    <property type="entry name" value="Asparaginase/glutaminase-like"/>
</dbReference>
<dbReference type="InterPro" id="IPR027475">
    <property type="entry name" value="Asparaginase/glutaminase_AS2"/>
</dbReference>
<dbReference type="Proteomes" id="UP000597762">
    <property type="component" value="Unassembled WGS sequence"/>
</dbReference>
<feature type="domain" description="L-asparaginase N-terminal" evidence="5">
    <location>
        <begin position="68"/>
        <end position="211"/>
    </location>
</feature>
<dbReference type="EC" id="3.5.1.1" evidence="1"/>
<comment type="caution">
    <text evidence="7">The sequence shown here is derived from an EMBL/GenBank/DDBJ whole genome shotgun (WGS) entry which is preliminary data.</text>
</comment>
<dbReference type="Gene3D" id="3.40.50.40">
    <property type="match status" value="1"/>
</dbReference>
<dbReference type="InterPro" id="IPR027473">
    <property type="entry name" value="L-asparaginase_C"/>
</dbReference>
<keyword evidence="3" id="KW-0040">ANK repeat</keyword>
<dbReference type="Pfam" id="PF00710">
    <property type="entry name" value="Asparaginase"/>
    <property type="match status" value="1"/>
</dbReference>
<dbReference type="EMBL" id="CAHIKZ030000076">
    <property type="protein sequence ID" value="CAE1149209.1"/>
    <property type="molecule type" value="Genomic_DNA"/>
</dbReference>
<dbReference type="PROSITE" id="PS00917">
    <property type="entry name" value="ASN_GLN_ASE_2"/>
    <property type="match status" value="1"/>
</dbReference>
<protein>
    <recommendedName>
        <fullName evidence="1">asparaginase</fullName>
        <ecNumber evidence="1">3.5.1.1</ecNumber>
    </recommendedName>
</protein>
<dbReference type="SMART" id="SM00248">
    <property type="entry name" value="ANK"/>
    <property type="match status" value="5"/>
</dbReference>
<dbReference type="PANTHER" id="PTHR11707:SF28">
    <property type="entry name" value="60 KDA LYSOPHOSPHOLIPASE"/>
    <property type="match status" value="1"/>
</dbReference>
<dbReference type="SUPFAM" id="SSF53774">
    <property type="entry name" value="Glutaminase/Asparaginase"/>
    <property type="match status" value="1"/>
</dbReference>
<dbReference type="InterPro" id="IPR002110">
    <property type="entry name" value="Ankyrin_rpt"/>
</dbReference>
<dbReference type="PIRSF" id="PIRSF001220">
    <property type="entry name" value="L-ASNase_gatD"/>
    <property type="match status" value="1"/>
</dbReference>
<evidence type="ECO:0000256" key="4">
    <source>
        <dbReference type="PROSITE-ProRule" id="PRU10100"/>
    </source>
</evidence>
<dbReference type="PANTHER" id="PTHR11707">
    <property type="entry name" value="L-ASPARAGINASE"/>
    <property type="match status" value="1"/>
</dbReference>
<dbReference type="CDD" id="cd08963">
    <property type="entry name" value="L-asparaginase_I"/>
    <property type="match status" value="1"/>
</dbReference>
<dbReference type="OrthoDB" id="542841at2759"/>
<feature type="repeat" description="ANK" evidence="3">
    <location>
        <begin position="524"/>
        <end position="556"/>
    </location>
</feature>
<dbReference type="FunFam" id="3.40.50.40:FF:000001">
    <property type="entry name" value="L-asparaginase 1"/>
    <property type="match status" value="1"/>
</dbReference>
<dbReference type="InterPro" id="IPR040919">
    <property type="entry name" value="Asparaginase_C"/>
</dbReference>
<evidence type="ECO:0000259" key="5">
    <source>
        <dbReference type="Pfam" id="PF00710"/>
    </source>
</evidence>
<dbReference type="InterPro" id="IPR027474">
    <property type="entry name" value="L-asparaginase_N"/>
</dbReference>
<sequence>MKNERGDFTPEPNFLFYALKQRFEDSDYTYRYLSEEEQSDSFLLHENHRNRMKSVAWFPMENGRRIQVKFVEYDPLIDSSNMCCNNWIQIAKDIKKEYDQFDGFVVLHGTDTMAYTASALAFICHNLGKPIILTGSQIPVIELRSDGYVNFISSLVVACSCIPEVMLCFDAKVFRGCRAIKIDTGAFDAFDSPNMAPLVKLGFKIQVNSTAVQRPKKLEKFFVNTKLCPDVAVLHLLPSMSIATVKSILNSEIKGLIIQTFGAGNAPSKNTEFIKLLKEASERGLVIVNVTQCHKGSVARYYAVAEGIQEAKVVSSGDMTLEAAITKLMFLLGQEELSVEEKRTLMSKNLRGEITVVQKDESALSLEIIEKLADTLNLSTFEETNKLRDMIFPNLMCGAAKMGELETLKKLKDKGGNLSSANQDGRTPLHFAAREGLVSVVKYLLEEGASVHQCDSNNNTPLMDAIYGNRFDVIPLLVRTGATIHIRNSVRIATELCCAADLDDVDTIHSWHIAGADLNCSDYDKRTALHVAMNSKRENAIKYLLNNGADPDAKDQSGKTPRDYAKKNGILHLLN</sequence>
<dbReference type="NCBIfam" id="TIGR00519">
    <property type="entry name" value="asnASE_I"/>
    <property type="match status" value="1"/>
</dbReference>
<dbReference type="Gene3D" id="3.40.50.1170">
    <property type="entry name" value="L-asparaginase, N-terminal domain"/>
    <property type="match status" value="1"/>
</dbReference>
<dbReference type="InterPro" id="IPR037152">
    <property type="entry name" value="L-asparaginase_N_sf"/>
</dbReference>
<dbReference type="SMART" id="SM00870">
    <property type="entry name" value="Asparaginase"/>
    <property type="match status" value="1"/>
</dbReference>
<feature type="active site" evidence="4">
    <location>
        <position position="110"/>
    </location>
</feature>
<dbReference type="PRINTS" id="PR00139">
    <property type="entry name" value="ASNGLNASE"/>
</dbReference>
<keyword evidence="2 7" id="KW-0378">Hydrolase</keyword>
<dbReference type="Pfam" id="PF12796">
    <property type="entry name" value="Ank_2"/>
    <property type="match status" value="2"/>
</dbReference>
<dbReference type="PROSITE" id="PS50297">
    <property type="entry name" value="ANK_REP_REGION"/>
    <property type="match status" value="3"/>
</dbReference>
<gene>
    <name evidence="7" type="ORF">SPHA_2648</name>
</gene>
<proteinExistence type="predicted"/>
<keyword evidence="8" id="KW-1185">Reference proteome</keyword>
<accession>A0A812APD6</accession>
<evidence type="ECO:0000313" key="7">
    <source>
        <dbReference type="EMBL" id="CAE1149209.1"/>
    </source>
</evidence>
<dbReference type="PRINTS" id="PR01415">
    <property type="entry name" value="ANKYRIN"/>
</dbReference>
<dbReference type="PROSITE" id="PS50088">
    <property type="entry name" value="ANK_REPEAT"/>
    <property type="match status" value="3"/>
</dbReference>
<dbReference type="PROSITE" id="PS51732">
    <property type="entry name" value="ASN_GLN_ASE_3"/>
    <property type="match status" value="1"/>
</dbReference>
<feature type="domain" description="Asparaginase/glutaminase C-terminal" evidence="6">
    <location>
        <begin position="230"/>
        <end position="346"/>
    </location>
</feature>
<evidence type="ECO:0000256" key="3">
    <source>
        <dbReference type="PROSITE-ProRule" id="PRU00023"/>
    </source>
</evidence>
<evidence type="ECO:0000256" key="1">
    <source>
        <dbReference type="ARBA" id="ARBA00012920"/>
    </source>
</evidence>
<reference evidence="7" key="1">
    <citation type="submission" date="2021-01" db="EMBL/GenBank/DDBJ databases">
        <authorList>
            <person name="Li R."/>
            <person name="Bekaert M."/>
        </authorList>
    </citation>
    <scope>NUCLEOTIDE SEQUENCE</scope>
    <source>
        <strain evidence="7">Farmed</strain>
    </source>
</reference>
<dbReference type="GO" id="GO:0004067">
    <property type="term" value="F:asparaginase activity"/>
    <property type="evidence" value="ECO:0007669"/>
    <property type="project" value="UniProtKB-UniRule"/>
</dbReference>
<feature type="repeat" description="ANK" evidence="3">
    <location>
        <begin position="457"/>
        <end position="489"/>
    </location>
</feature>
<evidence type="ECO:0000256" key="2">
    <source>
        <dbReference type="ARBA" id="ARBA00022801"/>
    </source>
</evidence>
<dbReference type="Pfam" id="PF17763">
    <property type="entry name" value="Asparaginase_C"/>
    <property type="match status" value="1"/>
</dbReference>
<dbReference type="InterPro" id="IPR006033">
    <property type="entry name" value="AsnA_fam"/>
</dbReference>
<evidence type="ECO:0000259" key="6">
    <source>
        <dbReference type="Pfam" id="PF17763"/>
    </source>
</evidence>
<dbReference type="PIRSF" id="PIRSF500176">
    <property type="entry name" value="L_ASNase"/>
    <property type="match status" value="1"/>
</dbReference>